<accession>A0AAV0FCX8</accession>
<dbReference type="EMBL" id="CAMAPF010000121">
    <property type="protein sequence ID" value="CAH9103256.1"/>
    <property type="molecule type" value="Genomic_DNA"/>
</dbReference>
<gene>
    <name evidence="2" type="ORF">CEPIT_LOCUS16360</name>
    <name evidence="3" type="ORF">CEPIT_LOCUS32845</name>
</gene>
<protein>
    <submittedName>
        <fullName evidence="3">Uncharacterized protein</fullName>
    </submittedName>
</protein>
<sequence>MALPEGLRRGVVAARGDPRVPISRRGAERGTLTMVGGFAAVQGVRRHKRDGERNEARGASHGSHGAWDHGGVPGAVAAGAGGAVGGDGRRRLRVFRGQHG</sequence>
<dbReference type="EMBL" id="CAMAPF010000975">
    <property type="protein sequence ID" value="CAH9133306.1"/>
    <property type="molecule type" value="Genomic_DNA"/>
</dbReference>
<evidence type="ECO:0000313" key="3">
    <source>
        <dbReference type="EMBL" id="CAH9133306.1"/>
    </source>
</evidence>
<dbReference type="Proteomes" id="UP001152523">
    <property type="component" value="Unassembled WGS sequence"/>
</dbReference>
<reference evidence="3" key="1">
    <citation type="submission" date="2022-07" db="EMBL/GenBank/DDBJ databases">
        <authorList>
            <person name="Macas J."/>
            <person name="Novak P."/>
            <person name="Neumann P."/>
        </authorList>
    </citation>
    <scope>NUCLEOTIDE SEQUENCE</scope>
</reference>
<feature type="region of interest" description="Disordered" evidence="1">
    <location>
        <begin position="44"/>
        <end position="100"/>
    </location>
</feature>
<feature type="compositionally biased region" description="Basic and acidic residues" evidence="1">
    <location>
        <begin position="49"/>
        <end position="58"/>
    </location>
</feature>
<proteinExistence type="predicted"/>
<organism evidence="3 4">
    <name type="scientific">Cuscuta epithymum</name>
    <dbReference type="NCBI Taxonomy" id="186058"/>
    <lineage>
        <taxon>Eukaryota</taxon>
        <taxon>Viridiplantae</taxon>
        <taxon>Streptophyta</taxon>
        <taxon>Embryophyta</taxon>
        <taxon>Tracheophyta</taxon>
        <taxon>Spermatophyta</taxon>
        <taxon>Magnoliopsida</taxon>
        <taxon>eudicotyledons</taxon>
        <taxon>Gunneridae</taxon>
        <taxon>Pentapetalae</taxon>
        <taxon>asterids</taxon>
        <taxon>lamiids</taxon>
        <taxon>Solanales</taxon>
        <taxon>Convolvulaceae</taxon>
        <taxon>Cuscuteae</taxon>
        <taxon>Cuscuta</taxon>
        <taxon>Cuscuta subgen. Cuscuta</taxon>
    </lineage>
</organism>
<comment type="caution">
    <text evidence="3">The sequence shown here is derived from an EMBL/GenBank/DDBJ whole genome shotgun (WGS) entry which is preliminary data.</text>
</comment>
<evidence type="ECO:0000313" key="2">
    <source>
        <dbReference type="EMBL" id="CAH9103256.1"/>
    </source>
</evidence>
<keyword evidence="4" id="KW-1185">Reference proteome</keyword>
<evidence type="ECO:0000256" key="1">
    <source>
        <dbReference type="SAM" id="MobiDB-lite"/>
    </source>
</evidence>
<name>A0AAV0FCX8_9ASTE</name>
<dbReference type="AlphaFoldDB" id="A0AAV0FCX8"/>
<evidence type="ECO:0000313" key="4">
    <source>
        <dbReference type="Proteomes" id="UP001152523"/>
    </source>
</evidence>
<feature type="compositionally biased region" description="Basic residues" evidence="1">
    <location>
        <begin position="90"/>
        <end position="100"/>
    </location>
</feature>